<keyword evidence="3" id="KW-1185">Reference proteome</keyword>
<evidence type="ECO:0000313" key="3">
    <source>
        <dbReference type="Proteomes" id="UP001239445"/>
    </source>
</evidence>
<dbReference type="InterPro" id="IPR022190">
    <property type="entry name" value="DUF3716"/>
</dbReference>
<accession>A0AAJ0FAG1</accession>
<feature type="region of interest" description="Disordered" evidence="1">
    <location>
        <begin position="629"/>
        <end position="706"/>
    </location>
</feature>
<feature type="region of interest" description="Disordered" evidence="1">
    <location>
        <begin position="135"/>
        <end position="225"/>
    </location>
</feature>
<feature type="compositionally biased region" description="Basic and acidic residues" evidence="1">
    <location>
        <begin position="683"/>
        <end position="700"/>
    </location>
</feature>
<sequence length="874" mass="97504">MRAGVLIPSEELWDQIEANYWASMREVRAAEDAQLDAGHRAERRRLDLQKAALVNSQSSLVAERAELLRRLEAINGEFHKLEVQKSNLAHDVTDLEVRFQERRHALYEERVLDDANKREILYEYRPDLASRAATIPPSAVSKSPIKKPRIAVPEQGAPVQPGSAETGDQQIAVPEKPTPSQPDSTRASSLSPPPSEPAMQFEPQEEPQQKSVTSENPAARPSSTEKALDEVLLVDVNGAVVERLGRVERLGSHWVECALSLPIKRTVTLRLGKKFSKETLGSVCGPTGARGPKWLSYYIQTAGEIQAVPCQMCARANGPFQECVLLNSDQLPRCGNCEWTRSACNLQTRPRSRVGSSSEATGSSKSPKKKQADNQVSPKSGFTAVNANARASPSGAEQAAEGHEPASGFKPPPDTRKARSGFGAPASTTPLSNTPAPEADSPEFALPDITKATLTLRDDGVVFTDPPCMRGVPLAKITPEHEYWEKSWKPIEKIIQPGLQKRKAKYEQHVAAGASQSTKFLANRQVNRGKAILKYLEGGELHPYQIFGKEYITKTFTGYDTLFRLVQTLEELGNFLIDVTPSQWLRQRLCEICEEQGADFNLSKTVHDLYHDPKLTALRVRSGFRNIGRPPSYKFDKPGESAEKSSKAAKRKEVAEAQQPAQQQPQAPPSGPGPRSTQRRNRASPEPRAAETTPAREAKKPRLTSLPALEYEGYTSSDSYSKDRVMPVDWRIHQVKTRDYSSSCDVTQYWHWVDKADGGGSEGDMFEHQVLRDMKNRRVLWGVYKKPINFHLRLSELTSVTYAVGTQKVVIRTRQIRNVKHRGDVMAYFKRERTKRRFLEFMQNKGVKLIKTNSPSIENAWRSLESDVLPPVSV</sequence>
<proteinExistence type="predicted"/>
<evidence type="ECO:0000256" key="1">
    <source>
        <dbReference type="SAM" id="MobiDB-lite"/>
    </source>
</evidence>
<feature type="compositionally biased region" description="Low complexity" evidence="1">
    <location>
        <begin position="656"/>
        <end position="665"/>
    </location>
</feature>
<comment type="caution">
    <text evidence="2">The sequence shown here is derived from an EMBL/GenBank/DDBJ whole genome shotgun (WGS) entry which is preliminary data.</text>
</comment>
<feature type="region of interest" description="Disordered" evidence="1">
    <location>
        <begin position="348"/>
        <end position="443"/>
    </location>
</feature>
<feature type="compositionally biased region" description="Polar residues" evidence="1">
    <location>
        <begin position="426"/>
        <end position="435"/>
    </location>
</feature>
<evidence type="ECO:0000313" key="2">
    <source>
        <dbReference type="EMBL" id="KAK1754125.1"/>
    </source>
</evidence>
<dbReference type="EMBL" id="MU839836">
    <property type="protein sequence ID" value="KAK1754125.1"/>
    <property type="molecule type" value="Genomic_DNA"/>
</dbReference>
<dbReference type="AlphaFoldDB" id="A0AAJ0FAG1"/>
<dbReference type="Proteomes" id="UP001239445">
    <property type="component" value="Unassembled WGS sequence"/>
</dbReference>
<dbReference type="Pfam" id="PF12511">
    <property type="entry name" value="DUF3716"/>
    <property type="match status" value="1"/>
</dbReference>
<feature type="compositionally biased region" description="Basic and acidic residues" evidence="1">
    <location>
        <begin position="634"/>
        <end position="655"/>
    </location>
</feature>
<name>A0AAJ0FAG1_9PEZI</name>
<feature type="compositionally biased region" description="Polar residues" evidence="1">
    <location>
        <begin position="209"/>
        <end position="225"/>
    </location>
</feature>
<feature type="compositionally biased region" description="Low complexity" evidence="1">
    <location>
        <begin position="353"/>
        <end position="365"/>
    </location>
</feature>
<protein>
    <submittedName>
        <fullName evidence="2">Uncharacterized protein</fullName>
    </submittedName>
</protein>
<organism evidence="2 3">
    <name type="scientific">Echria macrotheca</name>
    <dbReference type="NCBI Taxonomy" id="438768"/>
    <lineage>
        <taxon>Eukaryota</taxon>
        <taxon>Fungi</taxon>
        <taxon>Dikarya</taxon>
        <taxon>Ascomycota</taxon>
        <taxon>Pezizomycotina</taxon>
        <taxon>Sordariomycetes</taxon>
        <taxon>Sordariomycetidae</taxon>
        <taxon>Sordariales</taxon>
        <taxon>Schizotheciaceae</taxon>
        <taxon>Echria</taxon>
    </lineage>
</organism>
<reference evidence="2" key="1">
    <citation type="submission" date="2023-06" db="EMBL/GenBank/DDBJ databases">
        <title>Genome-scale phylogeny and comparative genomics of the fungal order Sordariales.</title>
        <authorList>
            <consortium name="Lawrence Berkeley National Laboratory"/>
            <person name="Hensen N."/>
            <person name="Bonometti L."/>
            <person name="Westerberg I."/>
            <person name="Brannstrom I.O."/>
            <person name="Guillou S."/>
            <person name="Cros-Aarteil S."/>
            <person name="Calhoun S."/>
            <person name="Haridas S."/>
            <person name="Kuo A."/>
            <person name="Mondo S."/>
            <person name="Pangilinan J."/>
            <person name="Riley R."/>
            <person name="Labutti K."/>
            <person name="Andreopoulos B."/>
            <person name="Lipzen A."/>
            <person name="Chen C."/>
            <person name="Yanf M."/>
            <person name="Daum C."/>
            <person name="Ng V."/>
            <person name="Clum A."/>
            <person name="Steindorff A."/>
            <person name="Ohm R."/>
            <person name="Martin F."/>
            <person name="Silar P."/>
            <person name="Natvig D."/>
            <person name="Lalanne C."/>
            <person name="Gautier V."/>
            <person name="Ament-Velasquez S.L."/>
            <person name="Kruys A."/>
            <person name="Hutchinson M.I."/>
            <person name="Powell A.J."/>
            <person name="Barry K."/>
            <person name="Miller A.N."/>
            <person name="Grigoriev I.V."/>
            <person name="Debuchy R."/>
            <person name="Gladieux P."/>
            <person name="Thoren M.H."/>
            <person name="Johannesson H."/>
        </authorList>
    </citation>
    <scope>NUCLEOTIDE SEQUENCE</scope>
    <source>
        <strain evidence="2">PSN4</strain>
    </source>
</reference>
<gene>
    <name evidence="2" type="ORF">QBC47DRAFT_302556</name>
</gene>
<feature type="compositionally biased region" description="Polar residues" evidence="1">
    <location>
        <begin position="373"/>
        <end position="391"/>
    </location>
</feature>